<dbReference type="PANTHER" id="PTHR11972:SF69">
    <property type="entry name" value="FERRIC REDUCTION OXIDASE 6-RELATED"/>
    <property type="match status" value="1"/>
</dbReference>
<gene>
    <name evidence="10" type="ORF">SAY86_016932</name>
</gene>
<dbReference type="SFLD" id="SFLDS00052">
    <property type="entry name" value="Ferric_Reductase_Domain"/>
    <property type="match status" value="1"/>
</dbReference>
<evidence type="ECO:0000256" key="7">
    <source>
        <dbReference type="ARBA" id="ARBA00023136"/>
    </source>
</evidence>
<protein>
    <recommendedName>
        <fullName evidence="9">FAD-binding FR-type domain-containing protein</fullName>
    </recommendedName>
</protein>
<evidence type="ECO:0000313" key="11">
    <source>
        <dbReference type="Proteomes" id="UP001346149"/>
    </source>
</evidence>
<name>A0AAN7LJU0_TRANT</name>
<feature type="transmembrane region" description="Helical" evidence="8">
    <location>
        <begin position="124"/>
        <end position="157"/>
    </location>
</feature>
<evidence type="ECO:0000259" key="9">
    <source>
        <dbReference type="PROSITE" id="PS51384"/>
    </source>
</evidence>
<evidence type="ECO:0000256" key="8">
    <source>
        <dbReference type="SAM" id="Phobius"/>
    </source>
</evidence>
<reference evidence="10 11" key="1">
    <citation type="journal article" date="2023" name="Hortic Res">
        <title>Pangenome of water caltrop reveals structural variations and asymmetric subgenome divergence after allopolyploidization.</title>
        <authorList>
            <person name="Zhang X."/>
            <person name="Chen Y."/>
            <person name="Wang L."/>
            <person name="Yuan Y."/>
            <person name="Fang M."/>
            <person name="Shi L."/>
            <person name="Lu R."/>
            <person name="Comes H.P."/>
            <person name="Ma Y."/>
            <person name="Chen Y."/>
            <person name="Huang G."/>
            <person name="Zhou Y."/>
            <person name="Zheng Z."/>
            <person name="Qiu Y."/>
        </authorList>
    </citation>
    <scope>NUCLEOTIDE SEQUENCE [LARGE SCALE GENOMIC DNA]</scope>
    <source>
        <strain evidence="10">F231</strain>
    </source>
</reference>
<keyword evidence="11" id="KW-1185">Reference proteome</keyword>
<organism evidence="10 11">
    <name type="scientific">Trapa natans</name>
    <name type="common">Water chestnut</name>
    <dbReference type="NCBI Taxonomy" id="22666"/>
    <lineage>
        <taxon>Eukaryota</taxon>
        <taxon>Viridiplantae</taxon>
        <taxon>Streptophyta</taxon>
        <taxon>Embryophyta</taxon>
        <taxon>Tracheophyta</taxon>
        <taxon>Spermatophyta</taxon>
        <taxon>Magnoliopsida</taxon>
        <taxon>eudicotyledons</taxon>
        <taxon>Gunneridae</taxon>
        <taxon>Pentapetalae</taxon>
        <taxon>rosids</taxon>
        <taxon>malvids</taxon>
        <taxon>Myrtales</taxon>
        <taxon>Lythraceae</taxon>
        <taxon>Trapa</taxon>
    </lineage>
</organism>
<evidence type="ECO:0000256" key="4">
    <source>
        <dbReference type="ARBA" id="ARBA00022827"/>
    </source>
</evidence>
<comment type="caution">
    <text evidence="10">The sequence shown here is derived from an EMBL/GenBank/DDBJ whole genome shotgun (WGS) entry which is preliminary data.</text>
</comment>
<dbReference type="GO" id="GO:0000293">
    <property type="term" value="F:ferric-chelate reductase activity"/>
    <property type="evidence" value="ECO:0007669"/>
    <property type="project" value="TreeGrafter"/>
</dbReference>
<keyword evidence="6" id="KW-0560">Oxidoreductase</keyword>
<evidence type="ECO:0000256" key="2">
    <source>
        <dbReference type="ARBA" id="ARBA00022630"/>
    </source>
</evidence>
<dbReference type="EMBL" id="JAXQNO010000010">
    <property type="protein sequence ID" value="KAK4789628.1"/>
    <property type="molecule type" value="Genomic_DNA"/>
</dbReference>
<dbReference type="GO" id="GO:0005886">
    <property type="term" value="C:plasma membrane"/>
    <property type="evidence" value="ECO:0007669"/>
    <property type="project" value="TreeGrafter"/>
</dbReference>
<evidence type="ECO:0000313" key="10">
    <source>
        <dbReference type="EMBL" id="KAK4789628.1"/>
    </source>
</evidence>
<feature type="transmembrane region" description="Helical" evidence="8">
    <location>
        <begin position="33"/>
        <end position="56"/>
    </location>
</feature>
<dbReference type="InterPro" id="IPR039261">
    <property type="entry name" value="FNR_nucleotide-bd"/>
</dbReference>
<dbReference type="InterPro" id="IPR013130">
    <property type="entry name" value="Fe3_Rdtase_TM_dom"/>
</dbReference>
<dbReference type="InterPro" id="IPR017927">
    <property type="entry name" value="FAD-bd_FR_type"/>
</dbReference>
<feature type="domain" description="FAD-binding FR-type" evidence="9">
    <location>
        <begin position="345"/>
        <end position="460"/>
    </location>
</feature>
<dbReference type="AlphaFoldDB" id="A0AAN7LJU0"/>
<feature type="transmembrane region" description="Helical" evidence="8">
    <location>
        <begin position="232"/>
        <end position="259"/>
    </location>
</feature>
<dbReference type="InterPro" id="IPR000778">
    <property type="entry name" value="Cyt_b245_heavy_chain"/>
</dbReference>
<dbReference type="InterPro" id="IPR013112">
    <property type="entry name" value="FAD-bd_8"/>
</dbReference>
<dbReference type="SUPFAM" id="SSF52343">
    <property type="entry name" value="Ferredoxin reductase-like, C-terminal NADP-linked domain"/>
    <property type="match status" value="1"/>
</dbReference>
<evidence type="ECO:0000256" key="6">
    <source>
        <dbReference type="ARBA" id="ARBA00023002"/>
    </source>
</evidence>
<dbReference type="Pfam" id="PF01794">
    <property type="entry name" value="Ferric_reduct"/>
    <property type="match status" value="1"/>
</dbReference>
<keyword evidence="3 8" id="KW-0812">Transmembrane</keyword>
<dbReference type="InterPro" id="IPR013121">
    <property type="entry name" value="Fe_red_NAD-bd_6"/>
</dbReference>
<accession>A0AAN7LJU0</accession>
<dbReference type="Pfam" id="PF08030">
    <property type="entry name" value="NAD_binding_6"/>
    <property type="match status" value="1"/>
</dbReference>
<comment type="subcellular location">
    <subcellularLocation>
        <location evidence="1">Membrane</location>
        <topology evidence="1">Multi-pass membrane protein</topology>
    </subcellularLocation>
</comment>
<dbReference type="Gene3D" id="3.40.50.80">
    <property type="entry name" value="Nucleotide-binding domain of ferredoxin-NADP reductase (FNR) module"/>
    <property type="match status" value="2"/>
</dbReference>
<keyword evidence="2" id="KW-0285">Flavoprotein</keyword>
<dbReference type="Proteomes" id="UP001346149">
    <property type="component" value="Unassembled WGS sequence"/>
</dbReference>
<feature type="transmembrane region" description="Helical" evidence="8">
    <location>
        <begin position="577"/>
        <end position="603"/>
    </location>
</feature>
<keyword evidence="4" id="KW-0274">FAD</keyword>
<dbReference type="CDD" id="cd06186">
    <property type="entry name" value="NOX_Duox_like_FAD_NADP"/>
    <property type="match status" value="1"/>
</dbReference>
<sequence>MAEFLDPAEEQLLSWEDPPAAPDPKRYTAARGVVTWVLDMGIALIFLAWVALVFVFPLNPVGELLDKVFTMFSKSIYGLTGGYFLVFSGPILVVTLLAIARLIISGSEEEELLLKIKRSKHPRISLWTFPVMANGILGVVSTAEFIGSCVVIAYVIWALSFYTLEDDVGMISQFTLSPIFTSDSELILELSGLWLGFTGLFCFAFLFLPITRGSALLRLVDIPFEQAARYHVWLGHLTMLLFTLHGLCFVIAWTMQGILLQEITSWSDFDIAVLPGVVSLLSGLLLWITSLPPVRRKQFELFFYTHHLYVVFVVFFAMHIGDFIFSIAAGGILLFIIDRFLRFCQSRRTVNVISATSFPCGTVELVLPKPGNLQYNALSFIFLQVRELSWLQWHPFSVSSSPLDGKNHLSVLVKVLGGWTAKLNKKILNISETCRGDEVAFQCPDIKASVEGPYGHRLPYHLMYENLILVAGGIGISPFLAILSDVLHRINEGKLCLPKNVLLIWAIKQSDELPLLPALDIDSTCPYSPSRLKLDINIYVTRESEPPLEEGNTEESYVSSSNLAGCGMSVVVSTGNLIWFGLYTLASVVGFIVSITLLDIFYVNPFELTMSYKGFLFVVCMLASVIVFGGTVVLLWYCWEKRTTATEKSEQSKMNLPRATVFQGDMPRRQSVGTKRVFYGSRPNLKEIFGSVSEQQGHVDIGVIVCGPTSLEITVAKECRSWNLKRGSDLPVFHFNSHTFNL</sequence>
<keyword evidence="5 8" id="KW-1133">Transmembrane helix</keyword>
<dbReference type="PRINTS" id="PR00466">
    <property type="entry name" value="GP91PHOX"/>
</dbReference>
<dbReference type="PROSITE" id="PS51384">
    <property type="entry name" value="FAD_FR"/>
    <property type="match status" value="1"/>
</dbReference>
<proteinExistence type="predicted"/>
<dbReference type="Pfam" id="PF08022">
    <property type="entry name" value="FAD_binding_8"/>
    <property type="match status" value="1"/>
</dbReference>
<feature type="transmembrane region" description="Helical" evidence="8">
    <location>
        <begin position="467"/>
        <end position="487"/>
    </location>
</feature>
<evidence type="ECO:0000256" key="3">
    <source>
        <dbReference type="ARBA" id="ARBA00022692"/>
    </source>
</evidence>
<dbReference type="InterPro" id="IPR017938">
    <property type="entry name" value="Riboflavin_synthase-like_b-brl"/>
</dbReference>
<dbReference type="SUPFAM" id="SSF63380">
    <property type="entry name" value="Riboflavin synthase domain-like"/>
    <property type="match status" value="1"/>
</dbReference>
<evidence type="ECO:0000256" key="1">
    <source>
        <dbReference type="ARBA" id="ARBA00004141"/>
    </source>
</evidence>
<evidence type="ECO:0000256" key="5">
    <source>
        <dbReference type="ARBA" id="ARBA00022989"/>
    </source>
</evidence>
<dbReference type="PANTHER" id="PTHR11972">
    <property type="entry name" value="NADPH OXIDASE"/>
    <property type="match status" value="1"/>
</dbReference>
<dbReference type="SFLD" id="SFLDG01168">
    <property type="entry name" value="Ferric_reductase_subgroup_(FRE"/>
    <property type="match status" value="1"/>
</dbReference>
<feature type="transmembrane region" description="Helical" evidence="8">
    <location>
        <begin position="192"/>
        <end position="211"/>
    </location>
</feature>
<keyword evidence="7 8" id="KW-0472">Membrane</keyword>
<feature type="transmembrane region" description="Helical" evidence="8">
    <location>
        <begin position="271"/>
        <end position="289"/>
    </location>
</feature>
<dbReference type="InterPro" id="IPR050369">
    <property type="entry name" value="RBOH/FRE"/>
</dbReference>
<feature type="transmembrane region" description="Helical" evidence="8">
    <location>
        <begin position="615"/>
        <end position="637"/>
    </location>
</feature>
<feature type="transmembrane region" description="Helical" evidence="8">
    <location>
        <begin position="76"/>
        <end position="104"/>
    </location>
</feature>